<dbReference type="Proteomes" id="UP000027195">
    <property type="component" value="Unassembled WGS sequence"/>
</dbReference>
<dbReference type="PANTHER" id="PTHR43747">
    <property type="entry name" value="FAD-BINDING PROTEIN"/>
    <property type="match status" value="1"/>
</dbReference>
<evidence type="ECO:0000256" key="4">
    <source>
        <dbReference type="ARBA" id="ARBA00049364"/>
    </source>
</evidence>
<dbReference type="GO" id="GO:0044550">
    <property type="term" value="P:secondary metabolite biosynthetic process"/>
    <property type="evidence" value="ECO:0007669"/>
    <property type="project" value="UniProtKB-ARBA"/>
</dbReference>
<evidence type="ECO:0008006" key="8">
    <source>
        <dbReference type="Google" id="ProtNLM"/>
    </source>
</evidence>
<name>A0A067MBR4_BOTB1</name>
<dbReference type="STRING" id="930990.A0A067MBR4"/>
<dbReference type="InterPro" id="IPR006905">
    <property type="entry name" value="Flavin_halogenase"/>
</dbReference>
<dbReference type="Pfam" id="PF04820">
    <property type="entry name" value="Trp_halogenase"/>
    <property type="match status" value="2"/>
</dbReference>
<organism evidence="6 7">
    <name type="scientific">Botryobasidium botryosum (strain FD-172 SS1)</name>
    <dbReference type="NCBI Taxonomy" id="930990"/>
    <lineage>
        <taxon>Eukaryota</taxon>
        <taxon>Fungi</taxon>
        <taxon>Dikarya</taxon>
        <taxon>Basidiomycota</taxon>
        <taxon>Agaricomycotina</taxon>
        <taxon>Agaricomycetes</taxon>
        <taxon>Cantharellales</taxon>
        <taxon>Botryobasidiaceae</taxon>
        <taxon>Botryobasidium</taxon>
    </lineage>
</organism>
<comment type="catalytic activity">
    <reaction evidence="4">
        <text>melleolide F + FADH2 + chloride + O2 = 6'-chloromelleolide F + FAD + 2 H2O + H(+)</text>
        <dbReference type="Rhea" id="RHEA:67160"/>
        <dbReference type="ChEBI" id="CHEBI:15377"/>
        <dbReference type="ChEBI" id="CHEBI:15378"/>
        <dbReference type="ChEBI" id="CHEBI:15379"/>
        <dbReference type="ChEBI" id="CHEBI:17996"/>
        <dbReference type="ChEBI" id="CHEBI:57692"/>
        <dbReference type="ChEBI" id="CHEBI:58307"/>
        <dbReference type="ChEBI" id="CHEBI:167712"/>
        <dbReference type="ChEBI" id="CHEBI:167713"/>
    </reaction>
    <physiologicalReaction direction="left-to-right" evidence="4">
        <dbReference type="Rhea" id="RHEA:67161"/>
    </physiologicalReaction>
</comment>
<dbReference type="EMBL" id="KL198080">
    <property type="protein sequence ID" value="KDQ09292.1"/>
    <property type="molecule type" value="Genomic_DNA"/>
</dbReference>
<proteinExistence type="inferred from homology"/>
<dbReference type="InParanoid" id="A0A067MBR4"/>
<accession>A0A067MBR4</accession>
<dbReference type="InterPro" id="IPR036188">
    <property type="entry name" value="FAD/NAD-bd_sf"/>
</dbReference>
<dbReference type="InterPro" id="IPR050816">
    <property type="entry name" value="Flavin-dep_Halogenase_NPB"/>
</dbReference>
<keyword evidence="3" id="KW-0503">Monooxygenase</keyword>
<evidence type="ECO:0000256" key="5">
    <source>
        <dbReference type="SAM" id="MobiDB-lite"/>
    </source>
</evidence>
<reference evidence="7" key="1">
    <citation type="journal article" date="2014" name="Proc. Natl. Acad. Sci. U.S.A.">
        <title>Extensive sampling of basidiomycete genomes demonstrates inadequacy of the white-rot/brown-rot paradigm for wood decay fungi.</title>
        <authorList>
            <person name="Riley R."/>
            <person name="Salamov A.A."/>
            <person name="Brown D.W."/>
            <person name="Nagy L.G."/>
            <person name="Floudas D."/>
            <person name="Held B.W."/>
            <person name="Levasseur A."/>
            <person name="Lombard V."/>
            <person name="Morin E."/>
            <person name="Otillar R."/>
            <person name="Lindquist E.A."/>
            <person name="Sun H."/>
            <person name="LaButti K.M."/>
            <person name="Schmutz J."/>
            <person name="Jabbour D."/>
            <person name="Luo H."/>
            <person name="Baker S.E."/>
            <person name="Pisabarro A.G."/>
            <person name="Walton J.D."/>
            <person name="Blanchette R.A."/>
            <person name="Henrissat B."/>
            <person name="Martin F."/>
            <person name="Cullen D."/>
            <person name="Hibbett D.S."/>
            <person name="Grigoriev I.V."/>
        </authorList>
    </citation>
    <scope>NUCLEOTIDE SEQUENCE [LARGE SCALE GENOMIC DNA]</scope>
    <source>
        <strain evidence="7">FD-172 SS1</strain>
    </source>
</reference>
<dbReference type="HOGENOM" id="CLU_024648_4_2_1"/>
<dbReference type="GO" id="GO:0140907">
    <property type="term" value="F:flavin-dependent halogenase activity"/>
    <property type="evidence" value="ECO:0007669"/>
    <property type="project" value="UniProtKB-ARBA"/>
</dbReference>
<dbReference type="SUPFAM" id="SSF51905">
    <property type="entry name" value="FAD/NAD(P)-binding domain"/>
    <property type="match status" value="1"/>
</dbReference>
<keyword evidence="7" id="KW-1185">Reference proteome</keyword>
<evidence type="ECO:0000256" key="3">
    <source>
        <dbReference type="ARBA" id="ARBA00023033"/>
    </source>
</evidence>
<dbReference type="Gene3D" id="3.50.50.60">
    <property type="entry name" value="FAD/NAD(P)-binding domain"/>
    <property type="match status" value="1"/>
</dbReference>
<dbReference type="AlphaFoldDB" id="A0A067MBR4"/>
<evidence type="ECO:0000256" key="1">
    <source>
        <dbReference type="ARBA" id="ARBA00005706"/>
    </source>
</evidence>
<evidence type="ECO:0000256" key="2">
    <source>
        <dbReference type="ARBA" id="ARBA00023002"/>
    </source>
</evidence>
<dbReference type="PANTHER" id="PTHR43747:SF5">
    <property type="entry name" value="FAD-BINDING DOMAIN-CONTAINING PROTEIN"/>
    <property type="match status" value="1"/>
</dbReference>
<sequence length="506" mass="54839">MNVPTHTEVLVIGGGPGGSYAAAALAREGIEAVVLEADLFPRYHIGESMIASVRHFLRIIGLDEKFDNYGFTRKVGAAFKLNDFKREGYTDFLARGPQNYAWNFIRSESDELMFRYAGECGAKIFDGIKVTDLISQTGDIVSTRPTSAHWKSKSGSFGIITFDYLIDASGRAGILSTKYLKTRTFNQELKNVATWGYWTGCSVYGAGTPRNNSPFFEALQAALLLALVAIDESGWAWMIPLHNGTTSVGIVMNQEISNKKKANHPSGRSPSMQEHYLEQLKFAPSILALVGPGELVKDATTGSVVKSASDYSYSASSYAGDHYRIVGDAGAFIDPFFSSGVHLALAGALSAALSICAARRGDCTEEEAAVWHSSRVSTSFSRFLVVVLAAYKQMRAQAQPILASADEPDFDRAFEQFRPVIQGSADVDHSTSARHASEAGSGCARPIEFCEQSDTTRPGGDSTAPKGPMWKTRTEDTFHIDHFATGVINGFCPRLERGSLGLTPVD</sequence>
<dbReference type="GO" id="GO:0004497">
    <property type="term" value="F:monooxygenase activity"/>
    <property type="evidence" value="ECO:0007669"/>
    <property type="project" value="UniProtKB-KW"/>
</dbReference>
<comment type="similarity">
    <text evidence="1">Belongs to the flavin-dependent halogenase family.</text>
</comment>
<dbReference type="OrthoDB" id="3340390at2759"/>
<dbReference type="PRINTS" id="PR00420">
    <property type="entry name" value="RNGMNOXGNASE"/>
</dbReference>
<evidence type="ECO:0000313" key="7">
    <source>
        <dbReference type="Proteomes" id="UP000027195"/>
    </source>
</evidence>
<feature type="region of interest" description="Disordered" evidence="5">
    <location>
        <begin position="451"/>
        <end position="471"/>
    </location>
</feature>
<keyword evidence="2" id="KW-0560">Oxidoreductase</keyword>
<protein>
    <recommendedName>
        <fullName evidence="8">FAD-binding domain-containing protein</fullName>
    </recommendedName>
</protein>
<evidence type="ECO:0000313" key="6">
    <source>
        <dbReference type="EMBL" id="KDQ09292.1"/>
    </source>
</evidence>
<gene>
    <name evidence="6" type="ORF">BOTBODRAFT_137937</name>
</gene>